<organism evidence="5 6">
    <name type="scientific">Rotaria sordida</name>
    <dbReference type="NCBI Taxonomy" id="392033"/>
    <lineage>
        <taxon>Eukaryota</taxon>
        <taxon>Metazoa</taxon>
        <taxon>Spiralia</taxon>
        <taxon>Gnathifera</taxon>
        <taxon>Rotifera</taxon>
        <taxon>Eurotatoria</taxon>
        <taxon>Bdelloidea</taxon>
        <taxon>Philodinida</taxon>
        <taxon>Philodinidae</taxon>
        <taxon>Rotaria</taxon>
    </lineage>
</organism>
<dbReference type="PANTHER" id="PTHR45627">
    <property type="entry name" value="ADENYLATE CYCLASE TYPE 1"/>
    <property type="match status" value="1"/>
</dbReference>
<evidence type="ECO:0000256" key="2">
    <source>
        <dbReference type="ARBA" id="ARBA00023239"/>
    </source>
</evidence>
<feature type="compositionally biased region" description="Polar residues" evidence="3">
    <location>
        <begin position="1102"/>
        <end position="1113"/>
    </location>
</feature>
<keyword evidence="4" id="KW-0472">Membrane</keyword>
<proteinExistence type="predicted"/>
<feature type="region of interest" description="Disordered" evidence="3">
    <location>
        <begin position="983"/>
        <end position="1008"/>
    </location>
</feature>
<feature type="transmembrane region" description="Helical" evidence="4">
    <location>
        <begin position="525"/>
        <end position="548"/>
    </location>
</feature>
<keyword evidence="4" id="KW-0812">Transmembrane</keyword>
<feature type="transmembrane region" description="Helical" evidence="4">
    <location>
        <begin position="176"/>
        <end position="195"/>
    </location>
</feature>
<feature type="transmembrane region" description="Helical" evidence="4">
    <location>
        <begin position="686"/>
        <end position="708"/>
    </location>
</feature>
<comment type="caution">
    <text evidence="5">The sequence shown here is derived from an EMBL/GenBank/DDBJ whole genome shotgun (WGS) entry which is preliminary data.</text>
</comment>
<dbReference type="Proteomes" id="UP000663882">
    <property type="component" value="Unassembled WGS sequence"/>
</dbReference>
<dbReference type="OrthoDB" id="10026241at2759"/>
<gene>
    <name evidence="5" type="ORF">RFH988_LOCUS16178</name>
</gene>
<feature type="transmembrane region" description="Helical" evidence="4">
    <location>
        <begin position="43"/>
        <end position="63"/>
    </location>
</feature>
<dbReference type="GO" id="GO:0004016">
    <property type="term" value="F:adenylate cyclase activity"/>
    <property type="evidence" value="ECO:0007669"/>
    <property type="project" value="TreeGrafter"/>
</dbReference>
<protein>
    <submittedName>
        <fullName evidence="5">Uncharacterized protein</fullName>
    </submittedName>
</protein>
<sequence length="1478" mass="173954">MTTNRLECLWKKNLHLHHMNDCDDLNFYYKKFLNKLSKLCLKIFLPLLSLIYLFTLFLCRLFLSNQIFDIRTISLLLLIFLTFILLILIRLHKRWKKLWILTRFLIIFLLIIPLIISYQTEQFHILLSTISIIIMYALLTFTLLQSLLISISISILHISLLLNRQTNQIQWKSLEFISIIFYHFIINIFGLYSYIQSIKYLRQHFNAYKKNLLEKNKYNVDCKKLHTIIGYCQQLQSISNINLQSKSGTVINCCLSLNEQTRTHTCDELASLIDVLYCQIEQLIIKIQPTAYYIFDNETIIITLLNENNNEQLNIDNSCRLAIELFRFIQHVNNITQWNLKLIIGIDYNQINIYSLKYIEGLAYDYSRWLREECLINNHIHVSSRIYNILKENQFYKFSLITNHSTYLLSNETMYESYNNNNNNNFTSLNISDMIDQLTRIQVDYYIKKNFNTKTLTHSLRKQSLFELTSKNLYWFSLNFKENYLKNEFQIIHRTNRLNCFIYIFILIILIGSLLQSFIIDYLNIYYLILYPLIIIGLILFIIIFYCSIHMNNSDRNKKFYVYLNILICITLTILVFVAIQYHSIQNFQHLFISNQLINKTTIITKLNNLSTNQINSTIHQLSLHRQYHEYLVLTPIYPLYFCTLFRQCSWLIKTFFIIICSILQLYILEYIWLTTNIYFLSINSLHHYTTLSLIIFHNFLLIILSYIHEWLEKIDFIWFKQIDNERLIIIRQRNQLIKQTSLILPLRVINYYLNTNTNTNLSLIQHYHYKYDQMGLLYIRFNLLNNQDEYSLINFINNIEYLLKNNDKYNNIVMHKKSTIKEIIFSIDLLNSLKSIQELVEFLFQINENIKLYHQINLIACLHIGCINEILIHFEKYPKIDIWSEHISFIQLLISKIQINHCLVTSSVYHLLNELYLFRIAGSIIKTSMNIENNTNIYFLLGRLIGDNIFQGRNALPLTINQSNNDILPKSSSIDDSQYQYKHNYHNDKNPSTTTTTTTTTTSSSGILNDQQSLLKQSSRKRNHTLNGNSSQSSYRHTLLQALDSTTNNLHQISPMKKFSKMIHSNENNSWSSKETITSASKYLILTQKLLNKSTDDNNRSKSTPPLSNHPLSSERKNSTDNKFNQLLHEQSSKDIINLSHSLSPTNEETNSSFSGWDDPCSSLLPINNEKQQESIKQTSSSPIIDSYYPSHPCDLSFTVNMTTTTSTDPKSTTPTVTSQQQEIPKFRTVPFNLARKLIAETSESEISIQHEPWTQNIVYQSNDQQQIRLSSSYNNLSKLHSKEVQLPSSCHRDFLQNWLEDQLNQFRGQTKQIPILLTRKSKRFSTIENDSTDDDESDTIQDHTYPILNTKSAKYSHNHIRYKPIRKNSNLIRHESLKHRNRPLSFENNLLKKFSKRTDSSSIPHSDLSDISSVQLDNLSQSILSNIESDYDNMYTECLNSNPTTTTTIMNNSQIITDDDSDDQTTLTTTINRHYF</sequence>
<keyword evidence="1" id="KW-0547">Nucleotide-binding</keyword>
<dbReference type="GO" id="GO:0005886">
    <property type="term" value="C:plasma membrane"/>
    <property type="evidence" value="ECO:0007669"/>
    <property type="project" value="TreeGrafter"/>
</dbReference>
<evidence type="ECO:0000256" key="1">
    <source>
        <dbReference type="ARBA" id="ARBA00022741"/>
    </source>
</evidence>
<dbReference type="GO" id="GO:0007189">
    <property type="term" value="P:adenylate cyclase-activating G protein-coupled receptor signaling pathway"/>
    <property type="evidence" value="ECO:0007669"/>
    <property type="project" value="TreeGrafter"/>
</dbReference>
<feature type="region of interest" description="Disordered" evidence="3">
    <location>
        <begin position="1095"/>
        <end position="1121"/>
    </location>
</feature>
<reference evidence="5" key="1">
    <citation type="submission" date="2021-02" db="EMBL/GenBank/DDBJ databases">
        <authorList>
            <person name="Nowell W R."/>
        </authorList>
    </citation>
    <scope>NUCLEOTIDE SEQUENCE</scope>
</reference>
<feature type="transmembrane region" description="Helical" evidence="4">
    <location>
        <begin position="651"/>
        <end position="674"/>
    </location>
</feature>
<evidence type="ECO:0000313" key="5">
    <source>
        <dbReference type="EMBL" id="CAF1040204.1"/>
    </source>
</evidence>
<dbReference type="EMBL" id="CAJNOO010000816">
    <property type="protein sequence ID" value="CAF1040204.1"/>
    <property type="molecule type" value="Genomic_DNA"/>
</dbReference>
<evidence type="ECO:0000256" key="3">
    <source>
        <dbReference type="SAM" id="MobiDB-lite"/>
    </source>
</evidence>
<dbReference type="PANTHER" id="PTHR45627:SF12">
    <property type="entry name" value="ADENYLATE CYCLASE TYPE 2"/>
    <property type="match status" value="1"/>
</dbReference>
<feature type="transmembrane region" description="Helical" evidence="4">
    <location>
        <begin position="98"/>
        <end position="118"/>
    </location>
</feature>
<feature type="compositionally biased region" description="Low complexity" evidence="3">
    <location>
        <begin position="993"/>
        <end position="1006"/>
    </location>
</feature>
<dbReference type="GO" id="GO:0000166">
    <property type="term" value="F:nucleotide binding"/>
    <property type="evidence" value="ECO:0007669"/>
    <property type="project" value="UniProtKB-KW"/>
</dbReference>
<keyword evidence="4" id="KW-1133">Transmembrane helix</keyword>
<feature type="transmembrane region" description="Helical" evidence="4">
    <location>
        <begin position="500"/>
        <end position="519"/>
    </location>
</feature>
<feature type="transmembrane region" description="Helical" evidence="4">
    <location>
        <begin position="75"/>
        <end position="92"/>
    </location>
</feature>
<feature type="transmembrane region" description="Helical" evidence="4">
    <location>
        <begin position="560"/>
        <end position="582"/>
    </location>
</feature>
<evidence type="ECO:0000313" key="6">
    <source>
        <dbReference type="Proteomes" id="UP000663882"/>
    </source>
</evidence>
<evidence type="ECO:0000256" key="4">
    <source>
        <dbReference type="SAM" id="Phobius"/>
    </source>
</evidence>
<keyword evidence="2" id="KW-0456">Lyase</keyword>
<name>A0A814JTN2_9BILA</name>
<feature type="transmembrane region" description="Helical" evidence="4">
    <location>
        <begin position="130"/>
        <end position="156"/>
    </location>
</feature>
<accession>A0A814JTN2</accession>